<evidence type="ECO:0000259" key="3">
    <source>
        <dbReference type="Pfam" id="PF08719"/>
    </source>
</evidence>
<dbReference type="InterPro" id="IPR012816">
    <property type="entry name" value="NADAR"/>
</dbReference>
<organism evidence="6 7">
    <name type="scientific">Streptomonospora nanhaiensis</name>
    <dbReference type="NCBI Taxonomy" id="1323731"/>
    <lineage>
        <taxon>Bacteria</taxon>
        <taxon>Bacillati</taxon>
        <taxon>Actinomycetota</taxon>
        <taxon>Actinomycetes</taxon>
        <taxon>Streptosporangiales</taxon>
        <taxon>Nocardiopsidaceae</taxon>
        <taxon>Streptomonospora</taxon>
    </lineage>
</organism>
<keyword evidence="7" id="KW-1185">Reference proteome</keyword>
<dbReference type="Pfam" id="PF24645">
    <property type="entry name" value="DUF7639"/>
    <property type="match status" value="1"/>
</dbReference>
<comment type="catalytic activity">
    <reaction evidence="2">
        <text>2,5-diamino-6-hydroxy-4-(5-phosphoribosylamino)-pyrimidine + H2O = 2,5,6-triamino-4-hydroxypyrimidine + D-ribose 5-phosphate</text>
        <dbReference type="Rhea" id="RHEA:23436"/>
        <dbReference type="ChEBI" id="CHEBI:15377"/>
        <dbReference type="ChEBI" id="CHEBI:58614"/>
        <dbReference type="ChEBI" id="CHEBI:78346"/>
        <dbReference type="ChEBI" id="CHEBI:137796"/>
    </reaction>
</comment>
<dbReference type="InterPro" id="IPR056056">
    <property type="entry name" value="DUF7639"/>
</dbReference>
<feature type="domain" description="NADAR" evidence="3">
    <location>
        <begin position="245"/>
        <end position="367"/>
    </location>
</feature>
<dbReference type="SUPFAM" id="SSF143990">
    <property type="entry name" value="YbiA-like"/>
    <property type="match status" value="1"/>
</dbReference>
<dbReference type="Gene3D" id="1.10.357.40">
    <property type="entry name" value="YbiA-like"/>
    <property type="match status" value="1"/>
</dbReference>
<sequence>MMWRSPTYRLVDGERIDGAWCHVWRRAAGGSYFVEDLVVFADGAVRCGSTSTDLNGLRRLLESGHIAVADPAATAPAGERGWRSRAPEPLTPEGLLLDAADQVAELAGRPTAADRCWAAVRGYLRDPSEANRRAVRAAYLAVPPHRRVYVLGDMDALDRPLQILAADPGTVLDGDGPLVTEELRASARAYFARTEDALARERRRRAVLHADDPERPPPPAIVLHETVFPRGLPERPGTFALRNDYPAPIEVEGEVYPSVEHAYWALSAAEAADRTRIRQAPSAREARERGGRARRRADWPRLRLAVMAALLRAKFTQHPALAEVLVSTGEAPISYTGAAESPFWRDAPGGAGRNWTGRLLEVVRAELLLRRSGPVPP</sequence>
<gene>
    <name evidence="6" type="ORF">HNR12_000844</name>
</gene>
<dbReference type="AlphaFoldDB" id="A0A853BIZ1"/>
<protein>
    <submittedName>
        <fullName evidence="6">Putative NAD-dependent protein-ADP-ribosyltransferase YbiA (DUF1768 family)</fullName>
    </submittedName>
</protein>
<dbReference type="Proteomes" id="UP000575985">
    <property type="component" value="Unassembled WGS sequence"/>
</dbReference>
<evidence type="ECO:0000256" key="2">
    <source>
        <dbReference type="ARBA" id="ARBA00000751"/>
    </source>
</evidence>
<evidence type="ECO:0000313" key="7">
    <source>
        <dbReference type="Proteomes" id="UP000575985"/>
    </source>
</evidence>
<evidence type="ECO:0000259" key="5">
    <source>
        <dbReference type="Pfam" id="PF24645"/>
    </source>
</evidence>
<evidence type="ECO:0000313" key="6">
    <source>
        <dbReference type="EMBL" id="NYI94567.1"/>
    </source>
</evidence>
<keyword evidence="6" id="KW-0808">Transferase</keyword>
<proteinExistence type="predicted"/>
<dbReference type="InterPro" id="IPR037238">
    <property type="entry name" value="YbiA-like_sf"/>
</dbReference>
<dbReference type="RefSeq" id="WP_179766237.1">
    <property type="nucleotide sequence ID" value="NZ_JACCFO010000001.1"/>
</dbReference>
<feature type="domain" description="DUF7638" evidence="4">
    <location>
        <begin position="6"/>
        <end position="110"/>
    </location>
</feature>
<evidence type="ECO:0000259" key="4">
    <source>
        <dbReference type="Pfam" id="PF24644"/>
    </source>
</evidence>
<dbReference type="EMBL" id="JACCFO010000001">
    <property type="protein sequence ID" value="NYI94567.1"/>
    <property type="molecule type" value="Genomic_DNA"/>
</dbReference>
<comment type="caution">
    <text evidence="6">The sequence shown here is derived from an EMBL/GenBank/DDBJ whole genome shotgun (WGS) entry which is preliminary data.</text>
</comment>
<accession>A0A853BIZ1</accession>
<dbReference type="CDD" id="cd15457">
    <property type="entry name" value="NADAR"/>
    <property type="match status" value="1"/>
</dbReference>
<dbReference type="InterPro" id="IPR056055">
    <property type="entry name" value="DUF7638"/>
</dbReference>
<feature type="domain" description="DUF7639" evidence="5">
    <location>
        <begin position="111"/>
        <end position="200"/>
    </location>
</feature>
<dbReference type="Pfam" id="PF08719">
    <property type="entry name" value="NADAR"/>
    <property type="match status" value="1"/>
</dbReference>
<reference evidence="6 7" key="1">
    <citation type="submission" date="2020-07" db="EMBL/GenBank/DDBJ databases">
        <title>Sequencing the genomes of 1000 actinobacteria strains.</title>
        <authorList>
            <person name="Klenk H.-P."/>
        </authorList>
    </citation>
    <scope>NUCLEOTIDE SEQUENCE [LARGE SCALE GENOMIC DNA]</scope>
    <source>
        <strain evidence="6 7">DSM 45927</strain>
    </source>
</reference>
<dbReference type="GO" id="GO:0016740">
    <property type="term" value="F:transferase activity"/>
    <property type="evidence" value="ECO:0007669"/>
    <property type="project" value="UniProtKB-KW"/>
</dbReference>
<dbReference type="Pfam" id="PF24644">
    <property type="entry name" value="DUF7638"/>
    <property type="match status" value="1"/>
</dbReference>
<name>A0A853BIZ1_9ACTN</name>
<evidence type="ECO:0000256" key="1">
    <source>
        <dbReference type="ARBA" id="ARBA00000022"/>
    </source>
</evidence>
<comment type="catalytic activity">
    <reaction evidence="1">
        <text>5-amino-6-(5-phospho-D-ribosylamino)uracil + H2O = 5,6-diaminouracil + D-ribose 5-phosphate</text>
        <dbReference type="Rhea" id="RHEA:55020"/>
        <dbReference type="ChEBI" id="CHEBI:15377"/>
        <dbReference type="ChEBI" id="CHEBI:46252"/>
        <dbReference type="ChEBI" id="CHEBI:58453"/>
        <dbReference type="ChEBI" id="CHEBI:78346"/>
    </reaction>
</comment>